<feature type="region of interest" description="Disordered" evidence="1">
    <location>
        <begin position="648"/>
        <end position="692"/>
    </location>
</feature>
<gene>
    <name evidence="2" type="ORF">BN14_01929</name>
</gene>
<feature type="compositionally biased region" description="Polar residues" evidence="1">
    <location>
        <begin position="681"/>
        <end position="692"/>
    </location>
</feature>
<evidence type="ECO:0000313" key="3">
    <source>
        <dbReference type="Proteomes" id="UP000012065"/>
    </source>
</evidence>
<protein>
    <submittedName>
        <fullName evidence="2">Uncharacterized protein</fullName>
    </submittedName>
</protein>
<sequence>MTGWFLDAEVSWLVEHHYQEFLAIDRHGQDEYKGQNMSSLQAFLRRVTDDFGTEFPYRHYQTPVNKSPEELRSRQVKSVLNKSRSGATHQRNNPRARDDEREESEEVTDESGGTDESQDEGDGETVGEADDEDATAQWTDVEPDNEGISQDVAMGDERYEGSASPPNASVSNLWEDYQPSDEQIGGWSTALEYLQHLKNSSWAECDVDDLEHSAAAMKAREMFTDYVAHYVGPALCTKTDCPAPVVIGDPRHKNWPILPSPPATLQQEQRNLHEYFTALLRWQGGVSAVPYAMIEQSMTANNYEMVSLKSLPEGEHVLRSPFMMTAEETRQWTLHIRGQEDEEITRFRFELLYPNRPIGNSTVQRAAATVLSYGPDALAYARQVYSYSDEPRAPRGDGLPNFSAAEPAYHSLVDREHAALMTGVQESPDCVKMLQCLREFDEAFPIHADVGVWHVRSSQISHLKSEVPPPNASIDHLLADGGWLPPELYDIAHPDHFVKGLARTFAWCHPRTISHGRTGTLMGGPMGVKWPVLILCHIQFNALALKTNWQEAVAYYGDLALNGKVAFLERDLEELRGAIEALTNALIESTALLRSTMDQRRVLTASEHVDALTRQAHAHFPTSSDGYTLHVTVDDCEAWDNAVMGLENQETVPDEQSEESFEGKMSKSRPDTAKGKKADKVQSSATRSTTVS</sequence>
<feature type="compositionally biased region" description="Polar residues" evidence="1">
    <location>
        <begin position="76"/>
        <end position="93"/>
    </location>
</feature>
<feature type="region of interest" description="Disordered" evidence="1">
    <location>
        <begin position="58"/>
        <end position="148"/>
    </location>
</feature>
<organism evidence="2 3">
    <name type="scientific">Thanatephorus cucumeris (strain AG1-IB / isolate 7/3/14)</name>
    <name type="common">Lettuce bottom rot fungus</name>
    <name type="synonym">Rhizoctonia solani</name>
    <dbReference type="NCBI Taxonomy" id="1108050"/>
    <lineage>
        <taxon>Eukaryota</taxon>
        <taxon>Fungi</taxon>
        <taxon>Dikarya</taxon>
        <taxon>Basidiomycota</taxon>
        <taxon>Agaricomycotina</taxon>
        <taxon>Agaricomycetes</taxon>
        <taxon>Cantharellales</taxon>
        <taxon>Ceratobasidiaceae</taxon>
        <taxon>Rhizoctonia</taxon>
        <taxon>Rhizoctonia solani AG-1</taxon>
    </lineage>
</organism>
<accession>M5BM20</accession>
<comment type="caution">
    <text evidence="2">The sequence shown here is derived from an EMBL/GenBank/DDBJ whole genome shotgun (WGS) entry which is preliminary data.</text>
</comment>
<feature type="compositionally biased region" description="Basic and acidic residues" evidence="1">
    <location>
        <begin position="661"/>
        <end position="680"/>
    </location>
</feature>
<dbReference type="Proteomes" id="UP000012065">
    <property type="component" value="Unassembled WGS sequence"/>
</dbReference>
<dbReference type="EMBL" id="CAOJ01002620">
    <property type="protein sequence ID" value="CCO27939.1"/>
    <property type="molecule type" value="Genomic_DNA"/>
</dbReference>
<evidence type="ECO:0000313" key="2">
    <source>
        <dbReference type="EMBL" id="CCO27939.1"/>
    </source>
</evidence>
<evidence type="ECO:0000256" key="1">
    <source>
        <dbReference type="SAM" id="MobiDB-lite"/>
    </source>
</evidence>
<dbReference type="HOGENOM" id="CLU_016505_0_0_1"/>
<proteinExistence type="predicted"/>
<reference evidence="2 3" key="1">
    <citation type="journal article" date="2013" name="J. Biotechnol.">
        <title>Establishment and interpretation of the genome sequence of the phytopathogenic fungus Rhizoctonia solani AG1-IB isolate 7/3/14.</title>
        <authorList>
            <person name="Wibberg D.W."/>
            <person name="Jelonek L.J."/>
            <person name="Rupp O.R."/>
            <person name="Hennig M.H."/>
            <person name="Eikmeyer F.E."/>
            <person name="Goesmann A.G."/>
            <person name="Hartmann A.H."/>
            <person name="Borriss R.B."/>
            <person name="Grosch R.G."/>
            <person name="Puehler A.P."/>
            <person name="Schlueter A.S."/>
        </authorList>
    </citation>
    <scope>NUCLEOTIDE SEQUENCE [LARGE SCALE GENOMIC DNA]</scope>
    <source>
        <strain evidence="3">AG1-IB / isolate 7/3/14</strain>
    </source>
</reference>
<feature type="compositionally biased region" description="Acidic residues" evidence="1">
    <location>
        <begin position="100"/>
        <end position="134"/>
    </location>
</feature>
<name>M5BM20_THACB</name>
<dbReference type="AlphaFoldDB" id="M5BM20"/>